<evidence type="ECO:0000313" key="2">
    <source>
        <dbReference type="Proteomes" id="UP000649345"/>
    </source>
</evidence>
<comment type="caution">
    <text evidence="1">The sequence shown here is derived from an EMBL/GenBank/DDBJ whole genome shotgun (WGS) entry which is preliminary data.</text>
</comment>
<protein>
    <submittedName>
        <fullName evidence="1">N-acetyltransferase</fullName>
    </submittedName>
</protein>
<dbReference type="AlphaFoldDB" id="A0A923LEU3"/>
<keyword evidence="2" id="KW-1185">Reference proteome</keyword>
<evidence type="ECO:0000313" key="1">
    <source>
        <dbReference type="EMBL" id="MBC5660860.1"/>
    </source>
</evidence>
<sequence>MIRQADIQELAAIEAVYAHARKFMEETGNPNQWGKHHPPRETLESAIGARKLYVLEEDGQIHGSFYFALEAEPNYQKIDDGAWLSDAPYGVIHMVASDGTVHGFLQKVVAFCDKTTKHLRIDTHEDNKVMQHVILKNGFTRCGIIYLVTENGDPRIAYEKLGA</sequence>
<dbReference type="SUPFAM" id="SSF55729">
    <property type="entry name" value="Acyl-CoA N-acyltransferases (Nat)"/>
    <property type="match status" value="1"/>
</dbReference>
<gene>
    <name evidence="1" type="ORF">H8S44_13935</name>
</gene>
<proteinExistence type="predicted"/>
<dbReference type="RefSeq" id="WP_186872596.1">
    <property type="nucleotide sequence ID" value="NZ_JACOOR010000008.1"/>
</dbReference>
<reference evidence="1" key="1">
    <citation type="submission" date="2020-08" db="EMBL/GenBank/DDBJ databases">
        <title>Genome public.</title>
        <authorList>
            <person name="Liu C."/>
            <person name="Sun Q."/>
        </authorList>
    </citation>
    <scope>NUCLEOTIDE SEQUENCE</scope>
    <source>
        <strain evidence="1">NSJ-68</strain>
    </source>
</reference>
<dbReference type="Gene3D" id="3.40.630.30">
    <property type="match status" value="1"/>
</dbReference>
<organism evidence="1 2">
    <name type="scientific">Anaerosacchariphilus hominis</name>
    <dbReference type="NCBI Taxonomy" id="2763017"/>
    <lineage>
        <taxon>Bacteria</taxon>
        <taxon>Bacillati</taxon>
        <taxon>Bacillota</taxon>
        <taxon>Clostridia</taxon>
        <taxon>Lachnospirales</taxon>
        <taxon>Lachnospiraceae</taxon>
        <taxon>Anaerosacchariphilus</taxon>
    </lineage>
</organism>
<dbReference type="InterPro" id="IPR016181">
    <property type="entry name" value="Acyl_CoA_acyltransferase"/>
</dbReference>
<dbReference type="EMBL" id="JACOOR010000008">
    <property type="protein sequence ID" value="MBC5660860.1"/>
    <property type="molecule type" value="Genomic_DNA"/>
</dbReference>
<accession>A0A923LEU3</accession>
<name>A0A923LEU3_9FIRM</name>
<dbReference type="Proteomes" id="UP000649345">
    <property type="component" value="Unassembled WGS sequence"/>
</dbReference>